<keyword evidence="3" id="KW-1185">Reference proteome</keyword>
<protein>
    <submittedName>
        <fullName evidence="2">Uncharacterized protein</fullName>
    </submittedName>
</protein>
<feature type="region of interest" description="Disordered" evidence="1">
    <location>
        <begin position="1"/>
        <end position="28"/>
    </location>
</feature>
<feature type="region of interest" description="Disordered" evidence="1">
    <location>
        <begin position="46"/>
        <end position="127"/>
    </location>
</feature>
<evidence type="ECO:0000313" key="2">
    <source>
        <dbReference type="EMBL" id="CAJ1393616.1"/>
    </source>
</evidence>
<feature type="compositionally biased region" description="Basic and acidic residues" evidence="1">
    <location>
        <begin position="90"/>
        <end position="111"/>
    </location>
</feature>
<dbReference type="EMBL" id="CAUJNA010002602">
    <property type="protein sequence ID" value="CAJ1393616.1"/>
    <property type="molecule type" value="Genomic_DNA"/>
</dbReference>
<dbReference type="AlphaFoldDB" id="A0AA36IVE0"/>
<evidence type="ECO:0000313" key="3">
    <source>
        <dbReference type="Proteomes" id="UP001178507"/>
    </source>
</evidence>
<feature type="compositionally biased region" description="Basic and acidic residues" evidence="1">
    <location>
        <begin position="65"/>
        <end position="83"/>
    </location>
</feature>
<name>A0AA36IVE0_9DINO</name>
<organism evidence="2 3">
    <name type="scientific">Effrenium voratum</name>
    <dbReference type="NCBI Taxonomy" id="2562239"/>
    <lineage>
        <taxon>Eukaryota</taxon>
        <taxon>Sar</taxon>
        <taxon>Alveolata</taxon>
        <taxon>Dinophyceae</taxon>
        <taxon>Suessiales</taxon>
        <taxon>Symbiodiniaceae</taxon>
        <taxon>Effrenium</taxon>
    </lineage>
</organism>
<feature type="compositionally biased region" description="Acidic residues" evidence="1">
    <location>
        <begin position="112"/>
        <end position="127"/>
    </location>
</feature>
<sequence>MTLGILSWLSRPNGPLPGGYEEAPAPLPKDHPFVKAMLEAASKGTTAAAASKKRRQEAAASVKRQKVDAYERLVAQEEAKEKGVPGNGAAKKEEAKPAAKPEAKPEAKEEKETEEAKEEDDEDMTFL</sequence>
<evidence type="ECO:0000256" key="1">
    <source>
        <dbReference type="SAM" id="MobiDB-lite"/>
    </source>
</evidence>
<dbReference type="Proteomes" id="UP001178507">
    <property type="component" value="Unassembled WGS sequence"/>
</dbReference>
<proteinExistence type="predicted"/>
<gene>
    <name evidence="2" type="ORF">EVOR1521_LOCUS18445</name>
</gene>
<reference evidence="2" key="1">
    <citation type="submission" date="2023-08" db="EMBL/GenBank/DDBJ databases">
        <authorList>
            <person name="Chen Y."/>
            <person name="Shah S."/>
            <person name="Dougan E. K."/>
            <person name="Thang M."/>
            <person name="Chan C."/>
        </authorList>
    </citation>
    <scope>NUCLEOTIDE SEQUENCE</scope>
</reference>
<accession>A0AA36IVE0</accession>
<comment type="caution">
    <text evidence="2">The sequence shown here is derived from an EMBL/GenBank/DDBJ whole genome shotgun (WGS) entry which is preliminary data.</text>
</comment>